<organism evidence="1 2">
    <name type="scientific">Vitis vinifera</name>
    <name type="common">Grape</name>
    <dbReference type="NCBI Taxonomy" id="29760"/>
    <lineage>
        <taxon>Eukaryota</taxon>
        <taxon>Viridiplantae</taxon>
        <taxon>Streptophyta</taxon>
        <taxon>Embryophyta</taxon>
        <taxon>Tracheophyta</taxon>
        <taxon>Spermatophyta</taxon>
        <taxon>Magnoliopsida</taxon>
        <taxon>eudicotyledons</taxon>
        <taxon>Gunneridae</taxon>
        <taxon>Pentapetalae</taxon>
        <taxon>rosids</taxon>
        <taxon>Vitales</taxon>
        <taxon>Vitaceae</taxon>
        <taxon>Viteae</taxon>
        <taxon>Vitis</taxon>
    </lineage>
</organism>
<comment type="caution">
    <text evidence="1">The sequence shown here is derived from an EMBL/GenBank/DDBJ whole genome shotgun (WGS) entry which is preliminary data.</text>
</comment>
<name>A0A438JT37_VITVI</name>
<reference evidence="1 2" key="1">
    <citation type="journal article" date="2018" name="PLoS Genet.">
        <title>Population sequencing reveals clonal diversity and ancestral inbreeding in the grapevine cultivar Chardonnay.</title>
        <authorList>
            <person name="Roach M.J."/>
            <person name="Johnson D.L."/>
            <person name="Bohlmann J."/>
            <person name="van Vuuren H.J."/>
            <person name="Jones S.J."/>
            <person name="Pretorius I.S."/>
            <person name="Schmidt S.A."/>
            <person name="Borneman A.R."/>
        </authorList>
    </citation>
    <scope>NUCLEOTIDE SEQUENCE [LARGE SCALE GENOMIC DNA]</scope>
    <source>
        <strain evidence="2">cv. Chardonnay</strain>
        <tissue evidence="1">Leaf</tissue>
    </source>
</reference>
<accession>A0A438JT37</accession>
<protein>
    <submittedName>
        <fullName evidence="1">Uncharacterized protein</fullName>
    </submittedName>
</protein>
<sequence length="82" mass="9501">MLIFANGFVQVIKVVIGLFHFHGRLFMGHPQICLSFRVDDPMTYIDKVWKDGKLVHLRSLPSLYFSVEILSTFFIKVVIPSF</sequence>
<gene>
    <name evidence="1" type="ORF">CK203_010769</name>
</gene>
<evidence type="ECO:0000313" key="2">
    <source>
        <dbReference type="Proteomes" id="UP000288805"/>
    </source>
</evidence>
<dbReference type="AlphaFoldDB" id="A0A438JT37"/>
<dbReference type="EMBL" id="QGNW01000028">
    <property type="protein sequence ID" value="RVX12127.1"/>
    <property type="molecule type" value="Genomic_DNA"/>
</dbReference>
<proteinExistence type="predicted"/>
<dbReference type="Proteomes" id="UP000288805">
    <property type="component" value="Unassembled WGS sequence"/>
</dbReference>
<evidence type="ECO:0000313" key="1">
    <source>
        <dbReference type="EMBL" id="RVX12127.1"/>
    </source>
</evidence>